<organism evidence="2">
    <name type="scientific">viral metagenome</name>
    <dbReference type="NCBI Taxonomy" id="1070528"/>
    <lineage>
        <taxon>unclassified sequences</taxon>
        <taxon>metagenomes</taxon>
        <taxon>organismal metagenomes</taxon>
    </lineage>
</organism>
<accession>A0A6C0ENK8</accession>
<sequence length="81" mass="9245">MATILAKQRQMAMRQMQQRTDQKKAEIMAHANEIASRPPRPPMSPSPDTSKGIGFLPRRAVTIGRGKKHRVKKTRKNARRI</sequence>
<feature type="region of interest" description="Disordered" evidence="1">
    <location>
        <begin position="32"/>
        <end position="56"/>
    </location>
</feature>
<dbReference type="EMBL" id="MN738912">
    <property type="protein sequence ID" value="QHT30784.1"/>
    <property type="molecule type" value="Genomic_DNA"/>
</dbReference>
<reference evidence="2" key="1">
    <citation type="journal article" date="2020" name="Nature">
        <title>Giant virus diversity and host interactions through global metagenomics.</title>
        <authorList>
            <person name="Schulz F."/>
            <person name="Roux S."/>
            <person name="Paez-Espino D."/>
            <person name="Jungbluth S."/>
            <person name="Walsh D.A."/>
            <person name="Denef V.J."/>
            <person name="McMahon K.D."/>
            <person name="Konstantinidis K.T."/>
            <person name="Eloe-Fadrosh E.A."/>
            <person name="Kyrpides N.C."/>
            <person name="Woyke T."/>
        </authorList>
    </citation>
    <scope>NUCLEOTIDE SEQUENCE</scope>
    <source>
        <strain evidence="2">GVMAG-M-3300009151-50</strain>
    </source>
</reference>
<evidence type="ECO:0000256" key="1">
    <source>
        <dbReference type="SAM" id="MobiDB-lite"/>
    </source>
</evidence>
<dbReference type="AlphaFoldDB" id="A0A6C0ENK8"/>
<evidence type="ECO:0000313" key="2">
    <source>
        <dbReference type="EMBL" id="QHT30784.1"/>
    </source>
</evidence>
<name>A0A6C0ENK8_9ZZZZ</name>
<proteinExistence type="predicted"/>
<protein>
    <submittedName>
        <fullName evidence="2">Uncharacterized protein</fullName>
    </submittedName>
</protein>